<keyword evidence="3 7" id="KW-0812">Transmembrane</keyword>
<dbReference type="PANTHER" id="PTHR11523">
    <property type="entry name" value="SODIUM/POTASSIUM-DEPENDENT ATPASE BETA SUBUNIT"/>
    <property type="match status" value="1"/>
</dbReference>
<dbReference type="InterPro" id="IPR000402">
    <property type="entry name" value="Na/K_ATPase_sub_beta"/>
</dbReference>
<evidence type="ECO:0000256" key="7">
    <source>
        <dbReference type="SAM" id="Phobius"/>
    </source>
</evidence>
<name>A0ABM0K841_APLCA</name>
<evidence type="ECO:0000313" key="8">
    <source>
        <dbReference type="Proteomes" id="UP000694888"/>
    </source>
</evidence>
<keyword evidence="5 7" id="KW-1133">Transmembrane helix</keyword>
<evidence type="ECO:0000256" key="6">
    <source>
        <dbReference type="ARBA" id="ARBA00023136"/>
    </source>
</evidence>
<keyword evidence="8" id="KW-1185">Reference proteome</keyword>
<feature type="transmembrane region" description="Helical" evidence="7">
    <location>
        <begin position="62"/>
        <end position="89"/>
    </location>
</feature>
<dbReference type="RefSeq" id="XP_005111041.1">
    <property type="nucleotide sequence ID" value="XM_005110984.2"/>
</dbReference>
<evidence type="ECO:0000256" key="3">
    <source>
        <dbReference type="ARBA" id="ARBA00022692"/>
    </source>
</evidence>
<sequence length="319" mass="36803">MTSRMSHVSAFSATSSAMYQSTLEGSGIHRETFGDRMTQTMNWLYNPEEGTVMGRHPLDWGLLVIMYVVLLCALVGMSAVFCALFYWVIDWNYPTLQGASSMLQTPGMGFRPQPDVTSTLIRFVKGDGSTYVHYLDHIEAYIQYYENELQQGENFMDCRTIGERRTKQLDQVCVFDLNVLGDSCVKQQNYGFDDGQPCVLLKLNKVFNWVPEEYTGDTVHKDILDQWGDPWFIYVKCDGDDPATRENMGQLFYFPEQGFPFKYFPFRNQQGYRSPLVFLRFENPHPGILLMITCKAYARNIIHDRVDRVGQVSFEVMVD</sequence>
<accession>A0ABM0K841</accession>
<proteinExistence type="inferred from homology"/>
<evidence type="ECO:0000256" key="1">
    <source>
        <dbReference type="ARBA" id="ARBA00004606"/>
    </source>
</evidence>
<evidence type="ECO:0000313" key="9">
    <source>
        <dbReference type="RefSeq" id="XP_005111041.1"/>
    </source>
</evidence>
<dbReference type="PANTHER" id="PTHR11523:SF28">
    <property type="entry name" value="NA_K-ATPASE BETA SUBUNIT ISOFORM 4-RELATED"/>
    <property type="match status" value="1"/>
</dbReference>
<keyword evidence="6 7" id="KW-0472">Membrane</keyword>
<dbReference type="Gene3D" id="2.60.40.1660">
    <property type="entry name" value="Na, k-atpase alpha subunit"/>
    <property type="match status" value="1"/>
</dbReference>
<dbReference type="InterPro" id="IPR038702">
    <property type="entry name" value="Na/K_ATPase_sub_beta_sf"/>
</dbReference>
<organism evidence="8 9">
    <name type="scientific">Aplysia californica</name>
    <name type="common">California sea hare</name>
    <dbReference type="NCBI Taxonomy" id="6500"/>
    <lineage>
        <taxon>Eukaryota</taxon>
        <taxon>Metazoa</taxon>
        <taxon>Spiralia</taxon>
        <taxon>Lophotrochozoa</taxon>
        <taxon>Mollusca</taxon>
        <taxon>Gastropoda</taxon>
        <taxon>Heterobranchia</taxon>
        <taxon>Euthyneura</taxon>
        <taxon>Tectipleura</taxon>
        <taxon>Aplysiida</taxon>
        <taxon>Aplysioidea</taxon>
        <taxon>Aplysiidae</taxon>
        <taxon>Aplysia</taxon>
    </lineage>
</organism>
<reference evidence="9" key="1">
    <citation type="submission" date="2025-08" db="UniProtKB">
        <authorList>
            <consortium name="RefSeq"/>
        </authorList>
    </citation>
    <scope>IDENTIFICATION</scope>
</reference>
<comment type="similarity">
    <text evidence="2">Belongs to the X(+)/potassium ATPases subunit beta family.</text>
</comment>
<keyword evidence="4" id="KW-0735">Signal-anchor</keyword>
<dbReference type="Pfam" id="PF00287">
    <property type="entry name" value="Na_K-ATPase"/>
    <property type="match status" value="1"/>
</dbReference>
<evidence type="ECO:0000256" key="2">
    <source>
        <dbReference type="ARBA" id="ARBA00005876"/>
    </source>
</evidence>
<dbReference type="Proteomes" id="UP000694888">
    <property type="component" value="Unplaced"/>
</dbReference>
<evidence type="ECO:0000256" key="4">
    <source>
        <dbReference type="ARBA" id="ARBA00022968"/>
    </source>
</evidence>
<evidence type="ECO:0000256" key="5">
    <source>
        <dbReference type="ARBA" id="ARBA00022989"/>
    </source>
</evidence>
<protein>
    <submittedName>
        <fullName evidence="9">Sodium/potassium-transporting ATPase subunit beta-2</fullName>
    </submittedName>
</protein>
<comment type="subcellular location">
    <subcellularLocation>
        <location evidence="1">Membrane</location>
        <topology evidence="1">Single-pass type II membrane protein</topology>
    </subcellularLocation>
</comment>
<dbReference type="GeneID" id="101845965"/>
<gene>
    <name evidence="9" type="primary">LOC101845965</name>
</gene>